<evidence type="ECO:0000313" key="2">
    <source>
        <dbReference type="EMBL" id="KAK4648696.1"/>
    </source>
</evidence>
<evidence type="ECO:0000313" key="3">
    <source>
        <dbReference type="Proteomes" id="UP001322138"/>
    </source>
</evidence>
<dbReference type="EMBL" id="JAFFGZ010000001">
    <property type="protein sequence ID" value="KAK4648696.1"/>
    <property type="molecule type" value="Genomic_DNA"/>
</dbReference>
<feature type="region of interest" description="Disordered" evidence="1">
    <location>
        <begin position="99"/>
        <end position="211"/>
    </location>
</feature>
<sequence>MATPFPSPEAAPANGASSASPVTPGSAASDNIATVIAAALSALPTTPGPANTDASGVLHECCGKGCTVRLCEGCARGNIWHTQHRTHFIDAKKCDWQIRKPSPKPRTSLRARQVRRRVGRGTPPASRKRVRFVGLEDDDEAEKGNRPAKRPQAEPPRQLAPKPVAQMGQVYEPLSTGRTPLPSMHPPRCTAGPSLLRNSDSYTRGAGPQVN</sequence>
<feature type="compositionally biased region" description="Basic residues" evidence="1">
    <location>
        <begin position="101"/>
        <end position="119"/>
    </location>
</feature>
<feature type="region of interest" description="Disordered" evidence="1">
    <location>
        <begin position="1"/>
        <end position="27"/>
    </location>
</feature>
<feature type="compositionally biased region" description="Low complexity" evidence="1">
    <location>
        <begin position="10"/>
        <end position="21"/>
    </location>
</feature>
<dbReference type="Proteomes" id="UP001322138">
    <property type="component" value="Unassembled WGS sequence"/>
</dbReference>
<organism evidence="2 3">
    <name type="scientific">Podospora bellae-mahoneyi</name>
    <dbReference type="NCBI Taxonomy" id="2093777"/>
    <lineage>
        <taxon>Eukaryota</taxon>
        <taxon>Fungi</taxon>
        <taxon>Dikarya</taxon>
        <taxon>Ascomycota</taxon>
        <taxon>Pezizomycotina</taxon>
        <taxon>Sordariomycetes</taxon>
        <taxon>Sordariomycetidae</taxon>
        <taxon>Sordariales</taxon>
        <taxon>Podosporaceae</taxon>
        <taxon>Podospora</taxon>
    </lineage>
</organism>
<evidence type="ECO:0000256" key="1">
    <source>
        <dbReference type="SAM" id="MobiDB-lite"/>
    </source>
</evidence>
<dbReference type="RefSeq" id="XP_062737671.1">
    <property type="nucleotide sequence ID" value="XM_062871962.1"/>
</dbReference>
<accession>A0ABR0FZ11</accession>
<protein>
    <submittedName>
        <fullName evidence="2">Uncharacterized protein</fullName>
    </submittedName>
</protein>
<keyword evidence="3" id="KW-1185">Reference proteome</keyword>
<name>A0ABR0FZ11_9PEZI</name>
<comment type="caution">
    <text evidence="2">The sequence shown here is derived from an EMBL/GenBank/DDBJ whole genome shotgun (WGS) entry which is preliminary data.</text>
</comment>
<gene>
    <name evidence="2" type="ORF">QC761_0013760</name>
</gene>
<reference evidence="2 3" key="1">
    <citation type="journal article" date="2023" name="bioRxiv">
        <title>High-quality genome assemblies of four members of thePodospora anserinaspecies complex.</title>
        <authorList>
            <person name="Ament-Velasquez S.L."/>
            <person name="Vogan A.A."/>
            <person name="Wallerman O."/>
            <person name="Hartmann F."/>
            <person name="Gautier V."/>
            <person name="Silar P."/>
            <person name="Giraud T."/>
            <person name="Johannesson H."/>
        </authorList>
    </citation>
    <scope>NUCLEOTIDE SEQUENCE [LARGE SCALE GENOMIC DNA]</scope>
    <source>
        <strain evidence="2 3">CBS 112042</strain>
    </source>
</reference>
<proteinExistence type="predicted"/>
<dbReference type="GeneID" id="87891036"/>